<dbReference type="InterPro" id="IPR000160">
    <property type="entry name" value="GGDEF_dom"/>
</dbReference>
<dbReference type="GO" id="GO:0052621">
    <property type="term" value="F:diguanylate cyclase activity"/>
    <property type="evidence" value="ECO:0007669"/>
    <property type="project" value="UniProtKB-EC"/>
</dbReference>
<dbReference type="PANTHER" id="PTHR45138:SF9">
    <property type="entry name" value="DIGUANYLATE CYCLASE DGCM-RELATED"/>
    <property type="match status" value="1"/>
</dbReference>
<evidence type="ECO:0000313" key="6">
    <source>
        <dbReference type="Proteomes" id="UP001596103"/>
    </source>
</evidence>
<dbReference type="InterPro" id="IPR043128">
    <property type="entry name" value="Rev_trsase/Diguanyl_cyclase"/>
</dbReference>
<keyword evidence="3" id="KW-0812">Transmembrane</keyword>
<evidence type="ECO:0000313" key="5">
    <source>
        <dbReference type="EMBL" id="MFC5427401.1"/>
    </source>
</evidence>
<evidence type="ECO:0000259" key="4">
    <source>
        <dbReference type="PROSITE" id="PS50887"/>
    </source>
</evidence>
<keyword evidence="5" id="KW-0548">Nucleotidyltransferase</keyword>
<gene>
    <name evidence="5" type="ORF">ACFPTO_01020</name>
</gene>
<dbReference type="CDD" id="cd01949">
    <property type="entry name" value="GGDEF"/>
    <property type="match status" value="1"/>
</dbReference>
<keyword evidence="6" id="KW-1185">Reference proteome</keyword>
<feature type="transmembrane region" description="Helical" evidence="3">
    <location>
        <begin position="155"/>
        <end position="174"/>
    </location>
</feature>
<dbReference type="InterPro" id="IPR029787">
    <property type="entry name" value="Nucleotide_cyclase"/>
</dbReference>
<dbReference type="PROSITE" id="PS50887">
    <property type="entry name" value="GGDEF"/>
    <property type="match status" value="1"/>
</dbReference>
<feature type="transmembrane region" description="Helical" evidence="3">
    <location>
        <begin position="26"/>
        <end position="44"/>
    </location>
</feature>
<dbReference type="Gene3D" id="3.30.70.270">
    <property type="match status" value="1"/>
</dbReference>
<dbReference type="Pfam" id="PF05230">
    <property type="entry name" value="MASE2"/>
    <property type="match status" value="1"/>
</dbReference>
<feature type="transmembrane region" description="Helical" evidence="3">
    <location>
        <begin position="126"/>
        <end position="149"/>
    </location>
</feature>
<dbReference type="InterPro" id="IPR007894">
    <property type="entry name" value="MASE2"/>
</dbReference>
<keyword evidence="3" id="KW-1133">Transmembrane helix</keyword>
<feature type="transmembrane region" description="Helical" evidence="3">
    <location>
        <begin position="93"/>
        <end position="114"/>
    </location>
</feature>
<keyword evidence="3" id="KW-0472">Membrane</keyword>
<organism evidence="5 6">
    <name type="scientific">Paraburkholderia denitrificans</name>
    <dbReference type="NCBI Taxonomy" id="694025"/>
    <lineage>
        <taxon>Bacteria</taxon>
        <taxon>Pseudomonadati</taxon>
        <taxon>Pseudomonadota</taxon>
        <taxon>Betaproteobacteria</taxon>
        <taxon>Burkholderiales</taxon>
        <taxon>Burkholderiaceae</taxon>
        <taxon>Paraburkholderia</taxon>
    </lineage>
</organism>
<evidence type="ECO:0000256" key="2">
    <source>
        <dbReference type="ARBA" id="ARBA00034247"/>
    </source>
</evidence>
<dbReference type="SUPFAM" id="SSF55073">
    <property type="entry name" value="Nucleotide cyclase"/>
    <property type="match status" value="1"/>
</dbReference>
<feature type="transmembrane region" description="Helical" evidence="3">
    <location>
        <begin position="51"/>
        <end position="68"/>
    </location>
</feature>
<proteinExistence type="predicted"/>
<dbReference type="PANTHER" id="PTHR45138">
    <property type="entry name" value="REGULATORY COMPONENTS OF SENSORY TRANSDUCTION SYSTEM"/>
    <property type="match status" value="1"/>
</dbReference>
<dbReference type="RefSeq" id="WP_377708785.1">
    <property type="nucleotide sequence ID" value="NZ_JBHSMP010000003.1"/>
</dbReference>
<comment type="caution">
    <text evidence="5">The sequence shown here is derived from an EMBL/GenBank/DDBJ whole genome shotgun (WGS) entry which is preliminary data.</text>
</comment>
<dbReference type="SMART" id="SM00267">
    <property type="entry name" value="GGDEF"/>
    <property type="match status" value="1"/>
</dbReference>
<dbReference type="InterPro" id="IPR050469">
    <property type="entry name" value="Diguanylate_Cyclase"/>
</dbReference>
<dbReference type="Pfam" id="PF00990">
    <property type="entry name" value="GGDEF"/>
    <property type="match status" value="1"/>
</dbReference>
<feature type="domain" description="GGDEF" evidence="4">
    <location>
        <begin position="224"/>
        <end position="356"/>
    </location>
</feature>
<comment type="catalytic activity">
    <reaction evidence="2">
        <text>2 GTP = 3',3'-c-di-GMP + 2 diphosphate</text>
        <dbReference type="Rhea" id="RHEA:24898"/>
        <dbReference type="ChEBI" id="CHEBI:33019"/>
        <dbReference type="ChEBI" id="CHEBI:37565"/>
        <dbReference type="ChEBI" id="CHEBI:58805"/>
        <dbReference type="EC" id="2.7.7.65"/>
    </reaction>
</comment>
<dbReference type="EMBL" id="JBHSMP010000003">
    <property type="protein sequence ID" value="MFC5427401.1"/>
    <property type="molecule type" value="Genomic_DNA"/>
</dbReference>
<protein>
    <recommendedName>
        <fullName evidence="1">diguanylate cyclase</fullName>
        <ecNumber evidence="1">2.7.7.65</ecNumber>
    </recommendedName>
</protein>
<sequence>MREGDVSSVATKQMAGKGARFVERVYRLRVVGLGLGFFCVASVLVQQERGFVLWALLVFQGFLWPHVARRTALACNVPYRGERVNLMIDAVSGGFWVAAMRFNVLPCVLILTMLSMDNIAAGGLGFFARGILAHLAGLAAGLLILGFAFEPMSRMPTILACLPFLVVYPIALGWSTYRTSRKLAEQAHALDRLSRTDGLTGLLNRRSWEGVLAGEFERSRARRYASSLLLVDLDHFKRVNDTHGHPAGDVVLQTFATTLRAHFRECDQIGRYGGEEFGVVLPGATLTEARARAEQLVATVRELALRADAGCPCTISVGVAQCDLVMRDHIAWLQKADASLYDAKLGGRDRVVVAEVMTVDAD</sequence>
<name>A0ABW0J2Z4_9BURK</name>
<dbReference type="Proteomes" id="UP001596103">
    <property type="component" value="Unassembled WGS sequence"/>
</dbReference>
<accession>A0ABW0J2Z4</accession>
<dbReference type="EC" id="2.7.7.65" evidence="1"/>
<reference evidence="6" key="1">
    <citation type="journal article" date="2019" name="Int. J. Syst. Evol. Microbiol.">
        <title>The Global Catalogue of Microorganisms (GCM) 10K type strain sequencing project: providing services to taxonomists for standard genome sequencing and annotation.</title>
        <authorList>
            <consortium name="The Broad Institute Genomics Platform"/>
            <consortium name="The Broad Institute Genome Sequencing Center for Infectious Disease"/>
            <person name="Wu L."/>
            <person name="Ma J."/>
        </authorList>
    </citation>
    <scope>NUCLEOTIDE SEQUENCE [LARGE SCALE GENOMIC DNA]</scope>
    <source>
        <strain evidence="6">CCUG 56042</strain>
    </source>
</reference>
<evidence type="ECO:0000256" key="1">
    <source>
        <dbReference type="ARBA" id="ARBA00012528"/>
    </source>
</evidence>
<evidence type="ECO:0000256" key="3">
    <source>
        <dbReference type="SAM" id="Phobius"/>
    </source>
</evidence>
<dbReference type="NCBIfam" id="TIGR00254">
    <property type="entry name" value="GGDEF"/>
    <property type="match status" value="1"/>
</dbReference>
<keyword evidence="5" id="KW-0808">Transferase</keyword>